<dbReference type="STRING" id="1192034.CAP_4561"/>
<feature type="domain" description="DZANK-type" evidence="3">
    <location>
        <begin position="9"/>
        <end position="58"/>
    </location>
</feature>
<keyword evidence="2" id="KW-0812">Transmembrane</keyword>
<feature type="transmembrane region" description="Helical" evidence="2">
    <location>
        <begin position="95"/>
        <end position="115"/>
    </location>
</feature>
<name>A0A017T5W9_9BACT</name>
<protein>
    <recommendedName>
        <fullName evidence="3">DZANK-type domain-containing protein</fullName>
    </recommendedName>
</protein>
<feature type="compositionally biased region" description="Low complexity" evidence="1">
    <location>
        <begin position="232"/>
        <end position="247"/>
    </location>
</feature>
<keyword evidence="5" id="KW-1185">Reference proteome</keyword>
<keyword evidence="2" id="KW-1133">Transmembrane helix</keyword>
<feature type="region of interest" description="Disordered" evidence="1">
    <location>
        <begin position="232"/>
        <end position="285"/>
    </location>
</feature>
<dbReference type="AlphaFoldDB" id="A0A017T5W9"/>
<evidence type="ECO:0000256" key="2">
    <source>
        <dbReference type="SAM" id="Phobius"/>
    </source>
</evidence>
<dbReference type="EMBL" id="ASRX01000034">
    <property type="protein sequence ID" value="EYF04422.1"/>
    <property type="molecule type" value="Genomic_DNA"/>
</dbReference>
<dbReference type="RefSeq" id="WP_044244275.1">
    <property type="nucleotide sequence ID" value="NZ_ASRX01000034.1"/>
</dbReference>
<accession>A0A017T5W9</accession>
<sequence length="285" mass="29318">MSTASTQRCGACGADVPPGADRCPRCGTSQHMDLCPHCGATSGVTADAELRFRCDVCGGPRIPPSPRGARSGSEVPALRKAQEAVSGRSRGRAGAVAGGILLGADVLFLILWLIIAGAGLGFFLASLFTFVPLALFTAWAVARARARGREIEPALDAAWLAAATDVAARSEDTLTTRDLARDLKIEQAQAEELMALLEVSDVVRSSVTSDGDMVYSQRLRVGGVPAATAPMTTQATAPATASTAGAHDAARADEAAVAAEEEALAAEEAAMQERGRGADVDASKK</sequence>
<keyword evidence="2" id="KW-0472">Membrane</keyword>
<evidence type="ECO:0000256" key="1">
    <source>
        <dbReference type="SAM" id="MobiDB-lite"/>
    </source>
</evidence>
<evidence type="ECO:0000313" key="5">
    <source>
        <dbReference type="Proteomes" id="UP000019678"/>
    </source>
</evidence>
<comment type="caution">
    <text evidence="4">The sequence shown here is derived from an EMBL/GenBank/DDBJ whole genome shotgun (WGS) entry which is preliminary data.</text>
</comment>
<dbReference type="Pfam" id="PF12773">
    <property type="entry name" value="DZR"/>
    <property type="match status" value="1"/>
</dbReference>
<reference evidence="4 5" key="1">
    <citation type="submission" date="2013-05" db="EMBL/GenBank/DDBJ databases">
        <title>Genome assembly of Chondromyces apiculatus DSM 436.</title>
        <authorList>
            <person name="Sharma G."/>
            <person name="Khatri I."/>
            <person name="Kaur C."/>
            <person name="Mayilraj S."/>
            <person name="Subramanian S."/>
        </authorList>
    </citation>
    <scope>NUCLEOTIDE SEQUENCE [LARGE SCALE GENOMIC DNA]</scope>
    <source>
        <strain evidence="4 5">DSM 436</strain>
    </source>
</reference>
<dbReference type="InterPro" id="IPR025874">
    <property type="entry name" value="DZR"/>
</dbReference>
<proteinExistence type="predicted"/>
<dbReference type="Proteomes" id="UP000019678">
    <property type="component" value="Unassembled WGS sequence"/>
</dbReference>
<dbReference type="eggNOG" id="COG2260">
    <property type="taxonomic scope" value="Bacteria"/>
</dbReference>
<feature type="compositionally biased region" description="Basic and acidic residues" evidence="1">
    <location>
        <begin position="271"/>
        <end position="285"/>
    </location>
</feature>
<evidence type="ECO:0000259" key="3">
    <source>
        <dbReference type="Pfam" id="PF12773"/>
    </source>
</evidence>
<organism evidence="4 5">
    <name type="scientific">Chondromyces apiculatus DSM 436</name>
    <dbReference type="NCBI Taxonomy" id="1192034"/>
    <lineage>
        <taxon>Bacteria</taxon>
        <taxon>Pseudomonadati</taxon>
        <taxon>Myxococcota</taxon>
        <taxon>Polyangia</taxon>
        <taxon>Polyangiales</taxon>
        <taxon>Polyangiaceae</taxon>
        <taxon>Chondromyces</taxon>
    </lineage>
</organism>
<gene>
    <name evidence="4" type="ORF">CAP_4561</name>
</gene>
<evidence type="ECO:0000313" key="4">
    <source>
        <dbReference type="EMBL" id="EYF04422.1"/>
    </source>
</evidence>
<feature type="transmembrane region" description="Helical" evidence="2">
    <location>
        <begin position="121"/>
        <end position="142"/>
    </location>
</feature>